<keyword evidence="13" id="KW-1185">Reference proteome</keyword>
<evidence type="ECO:0000256" key="1">
    <source>
        <dbReference type="ARBA" id="ARBA00003109"/>
    </source>
</evidence>
<dbReference type="PANTHER" id="PTHR42743">
    <property type="entry name" value="AMINO-ACID AMINOTRANSFERASE"/>
    <property type="match status" value="1"/>
</dbReference>
<name>A0ABT0Q2X5_9RHOB</name>
<evidence type="ECO:0000256" key="9">
    <source>
        <dbReference type="ARBA" id="ARBA00048212"/>
    </source>
</evidence>
<dbReference type="Gene3D" id="3.30.470.10">
    <property type="match status" value="1"/>
</dbReference>
<evidence type="ECO:0000256" key="4">
    <source>
        <dbReference type="ARBA" id="ARBA00005072"/>
    </source>
</evidence>
<reference evidence="12" key="1">
    <citation type="submission" date="2022-05" db="EMBL/GenBank/DDBJ databases">
        <authorList>
            <person name="Park J.-S."/>
        </authorList>
    </citation>
    <scope>NUCLEOTIDE SEQUENCE</scope>
    <source>
        <strain evidence="12">2012CJ41-6</strain>
    </source>
</reference>
<keyword evidence="12" id="KW-0808">Transferase</keyword>
<dbReference type="RefSeq" id="WP_249710148.1">
    <property type="nucleotide sequence ID" value="NZ_JAMFMB010000013.1"/>
</dbReference>
<evidence type="ECO:0000313" key="12">
    <source>
        <dbReference type="EMBL" id="MCL6284163.1"/>
    </source>
</evidence>
<evidence type="ECO:0000256" key="11">
    <source>
        <dbReference type="ARBA" id="ARBA00049229"/>
    </source>
</evidence>
<evidence type="ECO:0000256" key="3">
    <source>
        <dbReference type="ARBA" id="ARBA00004931"/>
    </source>
</evidence>
<comment type="catalytic activity">
    <reaction evidence="9">
        <text>L-valine + 2-oxoglutarate = 3-methyl-2-oxobutanoate + L-glutamate</text>
        <dbReference type="Rhea" id="RHEA:24813"/>
        <dbReference type="ChEBI" id="CHEBI:11851"/>
        <dbReference type="ChEBI" id="CHEBI:16810"/>
        <dbReference type="ChEBI" id="CHEBI:29985"/>
        <dbReference type="ChEBI" id="CHEBI:57762"/>
        <dbReference type="EC" id="2.6.1.42"/>
    </reaction>
</comment>
<evidence type="ECO:0000256" key="2">
    <source>
        <dbReference type="ARBA" id="ARBA00004824"/>
    </source>
</evidence>
<comment type="catalytic activity">
    <reaction evidence="11">
        <text>L-leucine + 2-oxoglutarate = 4-methyl-2-oxopentanoate + L-glutamate</text>
        <dbReference type="Rhea" id="RHEA:18321"/>
        <dbReference type="ChEBI" id="CHEBI:16810"/>
        <dbReference type="ChEBI" id="CHEBI:17865"/>
        <dbReference type="ChEBI" id="CHEBI:29985"/>
        <dbReference type="ChEBI" id="CHEBI:57427"/>
        <dbReference type="EC" id="2.6.1.42"/>
    </reaction>
</comment>
<sequence>MTLPDDPHTREDTPETKGIAYDGDAFVPLESAVISMIDRGFVRSDATYDVTHVWKGRFFRLDDYVNRFFSSMRGLCMEIRESRDEVKSVLQECVARSGLRDAYVQMTCTRGVPPVGSRNPKDCENRFTAFAQPFVWIATPEQQAKGVHMIVASNERISSKAIDLRIKNFHWLDLTTGILEAYDKGASIAVHPGLDGNLTEGAGFNVFVVKGNRLATPDGNVFEGMTRRTVLETADRLQLKPEIRAVDPRELLDADEIFVTSTAGGIMPVTIVDGHDVGAGTVGPVTHSVHDLYWSLHEGSQYSSAVAYK</sequence>
<comment type="function">
    <text evidence="1">Acts on leucine, isoleucine and valine.</text>
</comment>
<evidence type="ECO:0000256" key="7">
    <source>
        <dbReference type="ARBA" id="ARBA00014472"/>
    </source>
</evidence>
<dbReference type="Pfam" id="PF01063">
    <property type="entry name" value="Aminotran_4"/>
    <property type="match status" value="1"/>
</dbReference>
<accession>A0ABT0Q2X5</accession>
<dbReference type="InterPro" id="IPR050571">
    <property type="entry name" value="Class-IV_PLP-Dep_Aminotrnsfr"/>
</dbReference>
<dbReference type="InterPro" id="IPR043131">
    <property type="entry name" value="BCAT-like_N"/>
</dbReference>
<evidence type="ECO:0000256" key="8">
    <source>
        <dbReference type="ARBA" id="ARBA00023304"/>
    </source>
</evidence>
<evidence type="ECO:0000256" key="10">
    <source>
        <dbReference type="ARBA" id="ARBA00048798"/>
    </source>
</evidence>
<proteinExistence type="inferred from homology"/>
<comment type="similarity">
    <text evidence="5">Belongs to the class-IV pyridoxal-phosphate-dependent aminotransferase family.</text>
</comment>
<dbReference type="SUPFAM" id="SSF56752">
    <property type="entry name" value="D-aminoacid aminotransferase-like PLP-dependent enzymes"/>
    <property type="match status" value="1"/>
</dbReference>
<dbReference type="EC" id="2.6.1.42" evidence="6"/>
<organism evidence="12 13">
    <name type="scientific">Ruegeria spongiae</name>
    <dbReference type="NCBI Taxonomy" id="2942209"/>
    <lineage>
        <taxon>Bacteria</taxon>
        <taxon>Pseudomonadati</taxon>
        <taxon>Pseudomonadota</taxon>
        <taxon>Alphaproteobacteria</taxon>
        <taxon>Rhodobacterales</taxon>
        <taxon>Roseobacteraceae</taxon>
        <taxon>Ruegeria</taxon>
    </lineage>
</organism>
<comment type="pathway">
    <text evidence="4">Amino-acid biosynthesis; L-leucine biosynthesis; L-leucine from 3-methyl-2-oxobutanoate: step 4/4.</text>
</comment>
<dbReference type="PANTHER" id="PTHR42743:SF11">
    <property type="entry name" value="AMINODEOXYCHORISMATE LYASE"/>
    <property type="match status" value="1"/>
</dbReference>
<comment type="caution">
    <text evidence="12">The sequence shown here is derived from an EMBL/GenBank/DDBJ whole genome shotgun (WGS) entry which is preliminary data.</text>
</comment>
<keyword evidence="8" id="KW-0100">Branched-chain amino acid biosynthesis</keyword>
<protein>
    <recommendedName>
        <fullName evidence="7">Probable branched-chain-amino-acid aminotransferase</fullName>
        <ecNumber evidence="6">2.6.1.42</ecNumber>
    </recommendedName>
</protein>
<evidence type="ECO:0000256" key="5">
    <source>
        <dbReference type="ARBA" id="ARBA00009320"/>
    </source>
</evidence>
<evidence type="ECO:0000256" key="6">
    <source>
        <dbReference type="ARBA" id="ARBA00013053"/>
    </source>
</evidence>
<comment type="pathway">
    <text evidence="2">Amino-acid biosynthesis; L-isoleucine biosynthesis; L-isoleucine from 2-oxobutanoate: step 4/4.</text>
</comment>
<dbReference type="EMBL" id="JAMFMB010000013">
    <property type="protein sequence ID" value="MCL6284163.1"/>
    <property type="molecule type" value="Genomic_DNA"/>
</dbReference>
<dbReference type="Proteomes" id="UP001203880">
    <property type="component" value="Unassembled WGS sequence"/>
</dbReference>
<dbReference type="Gene3D" id="3.20.10.10">
    <property type="entry name" value="D-amino Acid Aminotransferase, subunit A, domain 2"/>
    <property type="match status" value="1"/>
</dbReference>
<gene>
    <name evidence="12" type="ORF">M3P21_11565</name>
</gene>
<keyword evidence="8" id="KW-0028">Amino-acid biosynthesis</keyword>
<keyword evidence="12" id="KW-0032">Aminotransferase</keyword>
<dbReference type="GO" id="GO:0008483">
    <property type="term" value="F:transaminase activity"/>
    <property type="evidence" value="ECO:0007669"/>
    <property type="project" value="UniProtKB-KW"/>
</dbReference>
<dbReference type="InterPro" id="IPR001544">
    <property type="entry name" value="Aminotrans_IV"/>
</dbReference>
<dbReference type="InterPro" id="IPR043132">
    <property type="entry name" value="BCAT-like_C"/>
</dbReference>
<evidence type="ECO:0000313" key="13">
    <source>
        <dbReference type="Proteomes" id="UP001203880"/>
    </source>
</evidence>
<comment type="pathway">
    <text evidence="3">Amino-acid biosynthesis; L-valine biosynthesis; L-valine from pyruvate: step 4/4.</text>
</comment>
<comment type="catalytic activity">
    <reaction evidence="10">
        <text>L-isoleucine + 2-oxoglutarate = (S)-3-methyl-2-oxopentanoate + L-glutamate</text>
        <dbReference type="Rhea" id="RHEA:24801"/>
        <dbReference type="ChEBI" id="CHEBI:16810"/>
        <dbReference type="ChEBI" id="CHEBI:29985"/>
        <dbReference type="ChEBI" id="CHEBI:35146"/>
        <dbReference type="ChEBI" id="CHEBI:58045"/>
        <dbReference type="EC" id="2.6.1.42"/>
    </reaction>
</comment>
<dbReference type="InterPro" id="IPR036038">
    <property type="entry name" value="Aminotransferase-like"/>
</dbReference>